<keyword evidence="5 8" id="KW-0411">Iron-sulfur</keyword>
<dbReference type="SUPFAM" id="SSF52016">
    <property type="entry name" value="LeuD/IlvD-like"/>
    <property type="match status" value="1"/>
</dbReference>
<dbReference type="PRINTS" id="PR00415">
    <property type="entry name" value="ACONITASE"/>
</dbReference>
<dbReference type="Gene3D" id="3.40.1060.10">
    <property type="entry name" value="Aconitase, Domain 2"/>
    <property type="match status" value="1"/>
</dbReference>
<evidence type="ECO:0000256" key="6">
    <source>
        <dbReference type="ARBA" id="ARBA00023128"/>
    </source>
</evidence>
<dbReference type="Pfam" id="PF00694">
    <property type="entry name" value="Aconitase_C"/>
    <property type="match status" value="1"/>
</dbReference>
<keyword evidence="4 8" id="KW-0408">Iron</keyword>
<dbReference type="Gene3D" id="3.20.19.10">
    <property type="entry name" value="Aconitase, domain 4"/>
    <property type="match status" value="1"/>
</dbReference>
<dbReference type="GO" id="GO:0005739">
    <property type="term" value="C:mitochondrion"/>
    <property type="evidence" value="ECO:0007669"/>
    <property type="project" value="UniProtKB-SubCell"/>
</dbReference>
<dbReference type="PANTHER" id="PTHR43160:SF2">
    <property type="entry name" value="HOMOCITRATE DEHYDRATASE, MITOCHONDRIAL"/>
    <property type="match status" value="1"/>
</dbReference>
<name>A0AAV9NJN3_9EURO</name>
<evidence type="ECO:0000259" key="10">
    <source>
        <dbReference type="Pfam" id="PF00694"/>
    </source>
</evidence>
<dbReference type="FunFam" id="3.30.499.10:FF:000004">
    <property type="entry name" value="Aconitate hydratase, mitochondrial"/>
    <property type="match status" value="1"/>
</dbReference>
<evidence type="ECO:0000313" key="11">
    <source>
        <dbReference type="EMBL" id="KAK5057876.1"/>
    </source>
</evidence>
<feature type="domain" description="Aconitase A/isopropylmalate dehydratase small subunit swivel" evidence="10">
    <location>
        <begin position="549"/>
        <end position="676"/>
    </location>
</feature>
<comment type="caution">
    <text evidence="11">The sequence shown here is derived from an EMBL/GenBank/DDBJ whole genome shotgun (WGS) entry which is preliminary data.</text>
</comment>
<dbReference type="InterPro" id="IPR015932">
    <property type="entry name" value="Aconitase_dom2"/>
</dbReference>
<protein>
    <recommendedName>
        <fullName evidence="8">Aconitate hydratase, mitochondrial</fullName>
        <shortName evidence="8">Aconitase</shortName>
        <ecNumber evidence="8">4.2.1.-</ecNumber>
    </recommendedName>
</protein>
<evidence type="ECO:0000256" key="3">
    <source>
        <dbReference type="ARBA" id="ARBA00022946"/>
    </source>
</evidence>
<dbReference type="FunFam" id="3.20.19.10:FF:000002">
    <property type="entry name" value="Aconitate hydratase, mitochondrial"/>
    <property type="match status" value="1"/>
</dbReference>
<dbReference type="GO" id="GO:0003994">
    <property type="term" value="F:aconitate hydratase activity"/>
    <property type="evidence" value="ECO:0007669"/>
    <property type="project" value="InterPro"/>
</dbReference>
<evidence type="ECO:0000256" key="4">
    <source>
        <dbReference type="ARBA" id="ARBA00023004"/>
    </source>
</evidence>
<dbReference type="InterPro" id="IPR006248">
    <property type="entry name" value="Aconitase_mito-like"/>
</dbReference>
<evidence type="ECO:0000256" key="5">
    <source>
        <dbReference type="ARBA" id="ARBA00023014"/>
    </source>
</evidence>
<keyword evidence="2 8" id="KW-0479">Metal-binding</keyword>
<dbReference type="EC" id="4.2.1.-" evidence="8"/>
<evidence type="ECO:0000256" key="8">
    <source>
        <dbReference type="RuleBase" id="RU362107"/>
    </source>
</evidence>
<sequence length="753" mass="82111">MSRFEQDRYINYEELDSNIDRVRAKLGRPLTYAEKVLYSHLDEPDSMKIERGVSNLELRPSRVACQDATSQMALLQFMTAGLDKVAVPTTIHADHLVTGRKGSKLDLAESIKTNKEVFDFLEKASQKYGIGYWGPGAGIIHQVILENYAYPGGLMIGADSHTPNAGGLGMAAVGIGGADAVDVMSGQTWSLAAPKIIGIQLTGKLSPWLSPKDIILCVTDILTVKGGTGSVLEYFGPGVDTLSCTGMASISNMGAESGATTSIFPYTQAMGSYLAATGRSYIRDRVQSRLHNLRADDNAEYDQLITIDLSKLEPRINGPFTPDLSTPVSQFGKFVNENQWPELSAGLIGSCTNSSFEDMSRAASLAKQALDAGIKPKIPFLVSVGSEQTRLTLEEAGVIDTLRNSGATLLANACGPCSGSWAREDVEKGTSNSVISSYNRNFTSRLDGNKETKIFIASPEMVVAKTFAGNLKFNPLEDSITAPNGKAFRFEPPSGASLPDQYVTADGVYKAPSQNAHLGEISIDPESERLQRLTPFPAWSGKDFEDLPILVKVKGKCTTDHITPAGPWFRFRGHLENVSANTLIGATNAENEQVNSVWNPFTQRYQAIAKTAREFKAHGQQWVIIGDTNYGEGSSREHAALQPRYLNGVAVIAKSLARIHETNLKKQGLLALTFAEESDYDRIQSRDRISLVGLEEFAPGKQIILRVRQENGAEWLSKLNHSYTPAQIEYFRHGSALNYMGYCTKEARKAAEL</sequence>
<accession>A0AAV9NJN3</accession>
<dbReference type="GO" id="GO:0046872">
    <property type="term" value="F:metal ion binding"/>
    <property type="evidence" value="ECO:0007669"/>
    <property type="project" value="UniProtKB-UniRule"/>
</dbReference>
<dbReference type="NCBIfam" id="TIGR01340">
    <property type="entry name" value="aconitase_mito"/>
    <property type="match status" value="1"/>
</dbReference>
<dbReference type="Pfam" id="PF00330">
    <property type="entry name" value="Aconitase"/>
    <property type="match status" value="1"/>
</dbReference>
<dbReference type="AlphaFoldDB" id="A0AAV9NJN3"/>
<dbReference type="PANTHER" id="PTHR43160">
    <property type="entry name" value="ACONITATE HYDRATASE B"/>
    <property type="match status" value="1"/>
</dbReference>
<organism evidence="11 12">
    <name type="scientific">Exophiala bonariae</name>
    <dbReference type="NCBI Taxonomy" id="1690606"/>
    <lineage>
        <taxon>Eukaryota</taxon>
        <taxon>Fungi</taxon>
        <taxon>Dikarya</taxon>
        <taxon>Ascomycota</taxon>
        <taxon>Pezizomycotina</taxon>
        <taxon>Eurotiomycetes</taxon>
        <taxon>Chaetothyriomycetidae</taxon>
        <taxon>Chaetothyriales</taxon>
        <taxon>Herpotrichiellaceae</taxon>
        <taxon>Exophiala</taxon>
    </lineage>
</organism>
<dbReference type="GeneID" id="89980027"/>
<dbReference type="InterPro" id="IPR001030">
    <property type="entry name" value="Acoase/IPM_deHydtase_lsu_aba"/>
</dbReference>
<dbReference type="InterPro" id="IPR015928">
    <property type="entry name" value="Aconitase/3IPM_dehydase_swvl"/>
</dbReference>
<evidence type="ECO:0000256" key="1">
    <source>
        <dbReference type="ARBA" id="ARBA00004173"/>
    </source>
</evidence>
<dbReference type="Gene3D" id="3.30.499.10">
    <property type="entry name" value="Aconitase, domain 3"/>
    <property type="match status" value="2"/>
</dbReference>
<evidence type="ECO:0000256" key="2">
    <source>
        <dbReference type="ARBA" id="ARBA00022723"/>
    </source>
</evidence>
<dbReference type="Proteomes" id="UP001358417">
    <property type="component" value="Unassembled WGS sequence"/>
</dbReference>
<evidence type="ECO:0000259" key="9">
    <source>
        <dbReference type="Pfam" id="PF00330"/>
    </source>
</evidence>
<comment type="similarity">
    <text evidence="8">Belongs to the aconitase/IPM isomerase family.</text>
</comment>
<evidence type="ECO:0000256" key="7">
    <source>
        <dbReference type="ARBA" id="ARBA00023239"/>
    </source>
</evidence>
<dbReference type="GO" id="GO:0006099">
    <property type="term" value="P:tricarboxylic acid cycle"/>
    <property type="evidence" value="ECO:0007669"/>
    <property type="project" value="InterPro"/>
</dbReference>
<dbReference type="RefSeq" id="XP_064708994.1">
    <property type="nucleotide sequence ID" value="XM_064855405.1"/>
</dbReference>
<dbReference type="InterPro" id="IPR036008">
    <property type="entry name" value="Aconitase_4Fe-4S_dom"/>
</dbReference>
<keyword evidence="3 8" id="KW-0809">Transit peptide</keyword>
<reference evidence="11 12" key="1">
    <citation type="submission" date="2023-08" db="EMBL/GenBank/DDBJ databases">
        <title>Black Yeasts Isolated from many extreme environments.</title>
        <authorList>
            <person name="Coleine C."/>
            <person name="Stajich J.E."/>
            <person name="Selbmann L."/>
        </authorList>
    </citation>
    <scope>NUCLEOTIDE SEQUENCE [LARGE SCALE GENOMIC DNA]</scope>
    <source>
        <strain evidence="11 12">CCFEE 5792</strain>
    </source>
</reference>
<dbReference type="GO" id="GO:0051539">
    <property type="term" value="F:4 iron, 4 sulfur cluster binding"/>
    <property type="evidence" value="ECO:0007669"/>
    <property type="project" value="UniProtKB-UniRule"/>
</dbReference>
<keyword evidence="12" id="KW-1185">Reference proteome</keyword>
<proteinExistence type="inferred from homology"/>
<keyword evidence="6 8" id="KW-0496">Mitochondrion</keyword>
<gene>
    <name evidence="11" type="ORF">LTR84_011877</name>
</gene>
<comment type="cofactor">
    <cofactor evidence="8">
        <name>[4Fe-4S] cluster</name>
        <dbReference type="ChEBI" id="CHEBI:49883"/>
    </cofactor>
    <text evidence="8">Binds 1 [4Fe-4S] cluster per subunit.</text>
</comment>
<evidence type="ECO:0000313" key="12">
    <source>
        <dbReference type="Proteomes" id="UP001358417"/>
    </source>
</evidence>
<dbReference type="EMBL" id="JAVRRD010000006">
    <property type="protein sequence ID" value="KAK5057876.1"/>
    <property type="molecule type" value="Genomic_DNA"/>
</dbReference>
<dbReference type="FunFam" id="3.40.1060.10:FF:000001">
    <property type="entry name" value="Aconitate hydratase, mitochondrial"/>
    <property type="match status" value="1"/>
</dbReference>
<feature type="domain" description="Aconitase/3-isopropylmalate dehydratase large subunit alpha/beta/alpha" evidence="9">
    <location>
        <begin position="34"/>
        <end position="469"/>
    </location>
</feature>
<dbReference type="SUPFAM" id="SSF53732">
    <property type="entry name" value="Aconitase iron-sulfur domain"/>
    <property type="match status" value="1"/>
</dbReference>
<keyword evidence="7 8" id="KW-0456">Lyase</keyword>
<dbReference type="InterPro" id="IPR015931">
    <property type="entry name" value="Acnase/IPM_dHydase_lsu_aba_1/3"/>
</dbReference>
<dbReference type="GO" id="GO:0005829">
    <property type="term" value="C:cytosol"/>
    <property type="evidence" value="ECO:0007669"/>
    <property type="project" value="TreeGrafter"/>
</dbReference>
<dbReference type="InterPro" id="IPR000573">
    <property type="entry name" value="AconitaseA/IPMdHydase_ssu_swvl"/>
</dbReference>
<dbReference type="InterPro" id="IPR050926">
    <property type="entry name" value="Aconitase/IPM_isomerase"/>
</dbReference>
<dbReference type="NCBIfam" id="NF005558">
    <property type="entry name" value="PRK07229.1"/>
    <property type="match status" value="1"/>
</dbReference>
<comment type="subcellular location">
    <subcellularLocation>
        <location evidence="1 8">Mitochondrion</location>
    </subcellularLocation>
</comment>